<dbReference type="Pfam" id="PF01292">
    <property type="entry name" value="Ni_hydr_CYTB"/>
    <property type="match status" value="1"/>
</dbReference>
<evidence type="ECO:0000259" key="7">
    <source>
        <dbReference type="Pfam" id="PF01292"/>
    </source>
</evidence>
<evidence type="ECO:0000313" key="8">
    <source>
        <dbReference type="EMBL" id="GIU47744.1"/>
    </source>
</evidence>
<dbReference type="EMBL" id="BPFB01000024">
    <property type="protein sequence ID" value="GIU47744.1"/>
    <property type="molecule type" value="Genomic_DNA"/>
</dbReference>
<comment type="caution">
    <text evidence="8">The sequence shown here is derived from an EMBL/GenBank/DDBJ whole genome shotgun (WGS) entry which is preliminary data.</text>
</comment>
<dbReference type="InterPro" id="IPR016174">
    <property type="entry name" value="Di-haem_cyt_TM"/>
</dbReference>
<dbReference type="InterPro" id="IPR011577">
    <property type="entry name" value="Cyt_b561_bac/Ni-Hgenase"/>
</dbReference>
<feature type="transmembrane region" description="Helical" evidence="6">
    <location>
        <begin position="50"/>
        <end position="67"/>
    </location>
</feature>
<evidence type="ECO:0000256" key="2">
    <source>
        <dbReference type="ARBA" id="ARBA00022475"/>
    </source>
</evidence>
<dbReference type="Proteomes" id="UP000761574">
    <property type="component" value="Unassembled WGS sequence"/>
</dbReference>
<accession>A0ABQ4PJC1</accession>
<keyword evidence="9" id="KW-1185">Reference proteome</keyword>
<dbReference type="Gene3D" id="1.20.950.20">
    <property type="entry name" value="Transmembrane di-heme cytochromes, Chain C"/>
    <property type="match status" value="1"/>
</dbReference>
<evidence type="ECO:0000256" key="6">
    <source>
        <dbReference type="SAM" id="Phobius"/>
    </source>
</evidence>
<evidence type="ECO:0000256" key="3">
    <source>
        <dbReference type="ARBA" id="ARBA00022692"/>
    </source>
</evidence>
<organism evidence="8 9">
    <name type="scientific">Shewanella algidipiscicola</name>
    <dbReference type="NCBI Taxonomy" id="614070"/>
    <lineage>
        <taxon>Bacteria</taxon>
        <taxon>Pseudomonadati</taxon>
        <taxon>Pseudomonadota</taxon>
        <taxon>Gammaproteobacteria</taxon>
        <taxon>Alteromonadales</taxon>
        <taxon>Shewanellaceae</taxon>
        <taxon>Shewanella</taxon>
    </lineage>
</organism>
<name>A0ABQ4PJC1_9GAMM</name>
<keyword evidence="3 6" id="KW-0812">Transmembrane</keyword>
<dbReference type="RefSeq" id="WP_119978471.1">
    <property type="nucleotide sequence ID" value="NZ_BPFB01000024.1"/>
</dbReference>
<keyword evidence="2" id="KW-1003">Cell membrane</keyword>
<evidence type="ECO:0000313" key="9">
    <source>
        <dbReference type="Proteomes" id="UP000761574"/>
    </source>
</evidence>
<keyword evidence="5 6" id="KW-0472">Membrane</keyword>
<gene>
    <name evidence="8" type="ORF">TUM4630_22460</name>
</gene>
<evidence type="ECO:0000256" key="5">
    <source>
        <dbReference type="ARBA" id="ARBA00023136"/>
    </source>
</evidence>
<reference evidence="8 9" key="1">
    <citation type="submission" date="2021-05" db="EMBL/GenBank/DDBJ databases">
        <title>Molecular characterization for Shewanella algae harboring chromosomal blaOXA-55-like strains isolated from clinical and environment sample.</title>
        <authorList>
            <person name="Ohama Y."/>
            <person name="Aoki K."/>
            <person name="Harada S."/>
            <person name="Moriya K."/>
            <person name="Ishii Y."/>
            <person name="Tateda K."/>
        </authorList>
    </citation>
    <scope>NUCLEOTIDE SEQUENCE [LARGE SCALE GENOMIC DNA]</scope>
    <source>
        <strain evidence="8 9">LMG 23746</strain>
    </source>
</reference>
<keyword evidence="4 6" id="KW-1133">Transmembrane helix</keyword>
<feature type="transmembrane region" description="Helical" evidence="6">
    <location>
        <begin position="150"/>
        <end position="170"/>
    </location>
</feature>
<comment type="subcellular location">
    <subcellularLocation>
        <location evidence="1">Cell membrane</location>
        <topology evidence="1">Multi-pass membrane protein</topology>
    </subcellularLocation>
</comment>
<feature type="domain" description="Cytochrome b561 bacterial/Ni-hydrogenase" evidence="7">
    <location>
        <begin position="14"/>
        <end position="165"/>
    </location>
</feature>
<sequence length="172" mass="19244">MLRKLINKIIEYQHLLLILLSLFLILTSSWIVMGRSIRPNASVWDYLHVYLGMVVAGLSVPMLLANVTKGKWRQFFPWLMGDFTQLSRDICGLKRGNIPAAGGRGLFSVIEGIGLILLLLVSFTGVMWFVTQGSSEALNWRSYHQSSAHGFIGFMLVHSVCAAAHLIDLVRN</sequence>
<feature type="transmembrane region" description="Helical" evidence="6">
    <location>
        <begin position="105"/>
        <end position="130"/>
    </location>
</feature>
<dbReference type="SUPFAM" id="SSF81342">
    <property type="entry name" value="Transmembrane di-heme cytochromes"/>
    <property type="match status" value="1"/>
</dbReference>
<protein>
    <submittedName>
        <fullName evidence="8">Cytochrome b561</fullName>
    </submittedName>
</protein>
<evidence type="ECO:0000256" key="1">
    <source>
        <dbReference type="ARBA" id="ARBA00004651"/>
    </source>
</evidence>
<evidence type="ECO:0000256" key="4">
    <source>
        <dbReference type="ARBA" id="ARBA00022989"/>
    </source>
</evidence>
<proteinExistence type="predicted"/>